<protein>
    <submittedName>
        <fullName evidence="1">Uncharacterized protein</fullName>
    </submittedName>
</protein>
<organism evidence="1 2">
    <name type="scientific">Anditalea andensis</name>
    <dbReference type="NCBI Taxonomy" id="1048983"/>
    <lineage>
        <taxon>Bacteria</taxon>
        <taxon>Pseudomonadati</taxon>
        <taxon>Bacteroidota</taxon>
        <taxon>Cytophagia</taxon>
        <taxon>Cytophagales</taxon>
        <taxon>Cytophagaceae</taxon>
        <taxon>Anditalea</taxon>
    </lineage>
</organism>
<dbReference type="AlphaFoldDB" id="A0A074KTG5"/>
<keyword evidence="2" id="KW-1185">Reference proteome</keyword>
<dbReference type="Proteomes" id="UP000027821">
    <property type="component" value="Unassembled WGS sequence"/>
</dbReference>
<gene>
    <name evidence="1" type="ORF">EL17_19940</name>
</gene>
<reference evidence="1 2" key="1">
    <citation type="submission" date="2014-04" db="EMBL/GenBank/DDBJ databases">
        <title>Characterization and application of a salt tolerant electro-active bacterium.</title>
        <authorList>
            <person name="Yang L."/>
            <person name="Wei S."/>
            <person name="Tay Q.X.M."/>
        </authorList>
    </citation>
    <scope>NUCLEOTIDE SEQUENCE [LARGE SCALE GENOMIC DNA]</scope>
    <source>
        <strain evidence="1 2">LY1</strain>
    </source>
</reference>
<dbReference type="EMBL" id="JMIH01000028">
    <property type="protein sequence ID" value="KEO72179.1"/>
    <property type="molecule type" value="Genomic_DNA"/>
</dbReference>
<comment type="caution">
    <text evidence="1">The sequence shown here is derived from an EMBL/GenBank/DDBJ whole genome shotgun (WGS) entry which is preliminary data.</text>
</comment>
<accession>A0A074KTG5</accession>
<proteinExistence type="predicted"/>
<evidence type="ECO:0000313" key="1">
    <source>
        <dbReference type="EMBL" id="KEO72179.1"/>
    </source>
</evidence>
<sequence length="78" mass="9099">MISFIGNKLENKYEYMGLSDLYLNCKNRDFFFIDYAQNVKILPISHIADYLISQSITIMYVSEIYNTLIDIIGRFDAG</sequence>
<name>A0A074KTG5_9BACT</name>
<evidence type="ECO:0000313" key="2">
    <source>
        <dbReference type="Proteomes" id="UP000027821"/>
    </source>
</evidence>
<dbReference type="STRING" id="1048983.EL17_19940"/>